<feature type="compositionally biased region" description="Basic and acidic residues" evidence="2">
    <location>
        <begin position="203"/>
        <end position="216"/>
    </location>
</feature>
<feature type="compositionally biased region" description="Polar residues" evidence="2">
    <location>
        <begin position="7"/>
        <end position="22"/>
    </location>
</feature>
<dbReference type="Gene3D" id="1.10.287.1490">
    <property type="match status" value="1"/>
</dbReference>
<feature type="non-terminal residue" evidence="3">
    <location>
        <position position="561"/>
    </location>
</feature>
<feature type="region of interest" description="Disordered" evidence="2">
    <location>
        <begin position="1"/>
        <end position="22"/>
    </location>
</feature>
<evidence type="ECO:0000313" key="3">
    <source>
        <dbReference type="EMBL" id="CAD7702737.1"/>
    </source>
</evidence>
<keyword evidence="4" id="KW-1185">Reference proteome</keyword>
<feature type="region of interest" description="Disordered" evidence="2">
    <location>
        <begin position="200"/>
        <end position="220"/>
    </location>
</feature>
<gene>
    <name evidence="3" type="ORF">OSTQU699_LOCUS8094</name>
</gene>
<dbReference type="AlphaFoldDB" id="A0A8S1J9M4"/>
<accession>A0A8S1J9M4</accession>
<organism evidence="3 4">
    <name type="scientific">Ostreobium quekettii</name>
    <dbReference type="NCBI Taxonomy" id="121088"/>
    <lineage>
        <taxon>Eukaryota</taxon>
        <taxon>Viridiplantae</taxon>
        <taxon>Chlorophyta</taxon>
        <taxon>core chlorophytes</taxon>
        <taxon>Ulvophyceae</taxon>
        <taxon>TCBD clade</taxon>
        <taxon>Bryopsidales</taxon>
        <taxon>Ostreobineae</taxon>
        <taxon>Ostreobiaceae</taxon>
        <taxon>Ostreobium</taxon>
    </lineage>
</organism>
<feature type="coiled-coil region" evidence="1">
    <location>
        <begin position="321"/>
        <end position="397"/>
    </location>
</feature>
<evidence type="ECO:0000313" key="4">
    <source>
        <dbReference type="Proteomes" id="UP000708148"/>
    </source>
</evidence>
<dbReference type="EMBL" id="CAJHUC010001932">
    <property type="protein sequence ID" value="CAD7702737.1"/>
    <property type="molecule type" value="Genomic_DNA"/>
</dbReference>
<dbReference type="Proteomes" id="UP000708148">
    <property type="component" value="Unassembled WGS sequence"/>
</dbReference>
<proteinExistence type="predicted"/>
<evidence type="ECO:0000256" key="2">
    <source>
        <dbReference type="SAM" id="MobiDB-lite"/>
    </source>
</evidence>
<name>A0A8S1J9M4_9CHLO</name>
<sequence>MGPSPEGVQTNSRPGPPASNSRCVDVKLLVSSRGLEDPGGVLCRFAAQAADAPREGDDKGQAGGAGDAALRGLLAHPLPDDTLSDLASDIGSTDSLAPEEAVAKLQVQNQALWNKLRSLRNVQDENSDLKARLADLRGQLVAARKGKDGELHSAAQENKALKEKIRRLSSVCEDNVGAVKENSELRAQLEEMKFQVMMAKSESATRSDGKTDERSSTMEGLKTTNRELTARLQISRDNEQKVLKQLDDLRSALDKCKSELQETQWQLQEQEEQAAQCETLEAENSRLKAELEQLPTRHIRRSSLSRLSLDGSRSTTMDTVLSNLRQQNSDMQQKNKQLTEELDQLKLQLSQVESQKAKCQQALSDLKAELQSCQQDLQGAEEERDSLGAMVNELQQHLDESSGPETVRLKMTVSTLESDVSRLAADNEVLTTRLRALSASVDEDLAGVPLRSGDDEDSVLEYSSSEEECKSSVEKGVSQGTEEKLVDLSETMIAEMAEIACSGQSDKLGLSLSHAQYAGLLAAVQKAFEEVEAAKQSSILGGADKFTMLDRSLSKSLSMSS</sequence>
<reference evidence="3" key="1">
    <citation type="submission" date="2020-12" db="EMBL/GenBank/DDBJ databases">
        <authorList>
            <person name="Iha C."/>
        </authorList>
    </citation>
    <scope>NUCLEOTIDE SEQUENCE</scope>
</reference>
<evidence type="ECO:0000256" key="1">
    <source>
        <dbReference type="SAM" id="Coils"/>
    </source>
</evidence>
<comment type="caution">
    <text evidence="3">The sequence shown here is derived from an EMBL/GenBank/DDBJ whole genome shotgun (WGS) entry which is preliminary data.</text>
</comment>
<feature type="region of interest" description="Disordered" evidence="2">
    <location>
        <begin position="49"/>
        <end position="68"/>
    </location>
</feature>
<protein>
    <submittedName>
        <fullName evidence="3">Uncharacterized protein</fullName>
    </submittedName>
</protein>
<keyword evidence="1" id="KW-0175">Coiled coil</keyword>